<protein>
    <recommendedName>
        <fullName evidence="3">Diphthine--ammonia ligase</fullName>
        <ecNumber evidence="2">6.3.1.14</ecNumber>
    </recommendedName>
    <alternativeName>
        <fullName evidence="7">Diphthamide synthase</fullName>
    </alternativeName>
    <alternativeName>
        <fullName evidence="8">Diphthamide synthetase</fullName>
    </alternativeName>
</protein>
<dbReference type="EC" id="6.3.1.14" evidence="2"/>
<evidence type="ECO:0000256" key="5">
    <source>
        <dbReference type="ARBA" id="ARBA00022741"/>
    </source>
</evidence>
<dbReference type="Gene3D" id="3.90.1490.10">
    <property type="entry name" value="putative n-type atp pyrophosphatase, domain 2"/>
    <property type="match status" value="1"/>
</dbReference>
<keyword evidence="5" id="KW-0547">Nucleotide-binding</keyword>
<keyword evidence="4" id="KW-0436">Ligase</keyword>
<proteinExistence type="predicted"/>
<dbReference type="OrthoDB" id="686384at2759"/>
<evidence type="ECO:0000256" key="2">
    <source>
        <dbReference type="ARBA" id="ARBA00012089"/>
    </source>
</evidence>
<accession>A0A485KLG0</accession>
<dbReference type="Gene3D" id="3.30.1330.40">
    <property type="entry name" value="RutC-like"/>
    <property type="match status" value="2"/>
</dbReference>
<name>A0A485KLG0_9STRA</name>
<keyword evidence="13" id="KW-1185">Reference proteome</keyword>
<dbReference type="Proteomes" id="UP000332933">
    <property type="component" value="Unassembled WGS sequence"/>
</dbReference>
<reference evidence="11" key="2">
    <citation type="submission" date="2019-06" db="EMBL/GenBank/DDBJ databases">
        <title>Genomics analysis of Aphanomyces spp. identifies a new class of oomycete effector associated with host adaptation.</title>
        <authorList>
            <person name="Gaulin E."/>
        </authorList>
    </citation>
    <scope>NUCLEOTIDE SEQUENCE</scope>
    <source>
        <strain evidence="11">CBS 578.67</strain>
    </source>
</reference>
<dbReference type="GO" id="GO:0017183">
    <property type="term" value="P:protein histidyl modification to diphthamide"/>
    <property type="evidence" value="ECO:0007669"/>
    <property type="project" value="TreeGrafter"/>
</dbReference>
<dbReference type="InterPro" id="IPR006175">
    <property type="entry name" value="YjgF/YER057c/UK114"/>
</dbReference>
<dbReference type="PANTHER" id="PTHR12196:SF2">
    <property type="entry name" value="DIPHTHINE--AMMONIA LIGASE"/>
    <property type="match status" value="1"/>
</dbReference>
<comment type="catalytic activity">
    <reaction evidence="9">
        <text>diphthine-[translation elongation factor 2] + NH4(+) + ATP = diphthamide-[translation elongation factor 2] + AMP + diphosphate + H(+)</text>
        <dbReference type="Rhea" id="RHEA:19753"/>
        <dbReference type="Rhea" id="RHEA-COMP:10172"/>
        <dbReference type="Rhea" id="RHEA-COMP:10174"/>
        <dbReference type="ChEBI" id="CHEBI:15378"/>
        <dbReference type="ChEBI" id="CHEBI:16692"/>
        <dbReference type="ChEBI" id="CHEBI:28938"/>
        <dbReference type="ChEBI" id="CHEBI:30616"/>
        <dbReference type="ChEBI" id="CHEBI:33019"/>
        <dbReference type="ChEBI" id="CHEBI:82696"/>
        <dbReference type="ChEBI" id="CHEBI:456215"/>
        <dbReference type="EC" id="6.3.1.14"/>
    </reaction>
</comment>
<dbReference type="NCBIfam" id="TIGR00290">
    <property type="entry name" value="MJ0570_dom"/>
    <property type="match status" value="1"/>
</dbReference>
<feature type="domain" description="Diphthamide synthase" evidence="10">
    <location>
        <begin position="45"/>
        <end position="277"/>
    </location>
</feature>
<evidence type="ECO:0000256" key="9">
    <source>
        <dbReference type="ARBA" id="ARBA00048108"/>
    </source>
</evidence>
<dbReference type="GO" id="GO:0005524">
    <property type="term" value="F:ATP binding"/>
    <property type="evidence" value="ECO:0007669"/>
    <property type="project" value="UniProtKB-KW"/>
</dbReference>
<keyword evidence="6" id="KW-0067">ATP-binding</keyword>
<organism evidence="12 13">
    <name type="scientific">Aphanomyces stellatus</name>
    <dbReference type="NCBI Taxonomy" id="120398"/>
    <lineage>
        <taxon>Eukaryota</taxon>
        <taxon>Sar</taxon>
        <taxon>Stramenopiles</taxon>
        <taxon>Oomycota</taxon>
        <taxon>Saprolegniomycetes</taxon>
        <taxon>Saprolegniales</taxon>
        <taxon>Verrucalvaceae</taxon>
        <taxon>Aphanomyces</taxon>
    </lineage>
</organism>
<evidence type="ECO:0000256" key="3">
    <source>
        <dbReference type="ARBA" id="ARBA00018426"/>
    </source>
</evidence>
<sequence length="707" mass="78102">MLAILARQRFAQIFALKLLGYPDNIPDTVVAAAKRISFAWRTIKMKVVALVSGGKDSIFSMMKCVSYGHSIVCLATLQPPTVNAEVDSFMFQSIGTHIVESIAECMELPWVTHTLAGGSLSTEMGYDTTEGDEVEDLFRLLQQVKQQFPDVEAVSTGAIFSNYQRTRVEHVCKRLNLTSLAYLWRRDQDALMQEMIDAELDSILVKVASMGLNPKKHLGRSIADLYPTFLDLHEKYEFHICGEGGEYETLTLDCPLFKKRIVIDTAHIHIHSDDMFAPVGLYCIDSFHLEAKDEHDDVITVVPPPAPAHLQLTPSAATSAVPRAFTLSHQFRDQVYISGVTCPTPTLPLPDQVHTILTQLATALATHGLTLSDVVFVHVYVQDMGTFAAVNAIFAEYFPALPPSRSCVQVDMSDAVLMDCWALQRPTKREILHIESISEWAPTCIGPYSQANVLHSSLILSAGQIPLVPGTMLLSTQPDPLHLSLSNVLGVLEALDSNLRHVVAGILYTLDADVTLEATVRPLLQSNLGRRDTYEHEDESDESDDEVDKLDAKVALSKEAPLCTITVPALPKNAPVEVEVIALTHKAFGLFAPRGYRLENGGCSSEWTIVPRMLCVGFVYAKRSIDVAALRDHVMRVLDRANMAWKTVLHMRVHHVGAAPDLQAMDVPMTFVPVSHISHASKPDEAIQVIAYDGELMETDLWLAKKI</sequence>
<dbReference type="CDD" id="cd06155">
    <property type="entry name" value="eu_AANH_C_1"/>
    <property type="match status" value="1"/>
</dbReference>
<gene>
    <name evidence="12" type="primary">Aste57867_8877</name>
    <name evidence="11" type="ORF">As57867_008842</name>
    <name evidence="12" type="ORF">ASTE57867_8877</name>
</gene>
<dbReference type="AlphaFoldDB" id="A0A485KLG0"/>
<dbReference type="InterPro" id="IPR035959">
    <property type="entry name" value="RutC-like_sf"/>
</dbReference>
<evidence type="ECO:0000256" key="6">
    <source>
        <dbReference type="ARBA" id="ARBA00022840"/>
    </source>
</evidence>
<comment type="pathway">
    <text evidence="1">Protein modification; peptidyl-diphthamide biosynthesis.</text>
</comment>
<dbReference type="Gene3D" id="3.40.50.620">
    <property type="entry name" value="HUPs"/>
    <property type="match status" value="1"/>
</dbReference>
<dbReference type="SUPFAM" id="SSF52402">
    <property type="entry name" value="Adenine nucleotide alpha hydrolases-like"/>
    <property type="match status" value="1"/>
</dbReference>
<evidence type="ECO:0000256" key="4">
    <source>
        <dbReference type="ARBA" id="ARBA00022598"/>
    </source>
</evidence>
<evidence type="ECO:0000259" key="10">
    <source>
        <dbReference type="Pfam" id="PF01902"/>
    </source>
</evidence>
<dbReference type="Pfam" id="PF01042">
    <property type="entry name" value="Ribonuc_L-PSP"/>
    <property type="match status" value="1"/>
</dbReference>
<evidence type="ECO:0000256" key="7">
    <source>
        <dbReference type="ARBA" id="ARBA00029814"/>
    </source>
</evidence>
<dbReference type="InterPro" id="IPR002761">
    <property type="entry name" value="Diphthami_syn_dom"/>
</dbReference>
<dbReference type="EMBL" id="CAADRA010005137">
    <property type="protein sequence ID" value="VFT85763.1"/>
    <property type="molecule type" value="Genomic_DNA"/>
</dbReference>
<dbReference type="EMBL" id="VJMH01005116">
    <property type="protein sequence ID" value="KAF0700610.1"/>
    <property type="molecule type" value="Genomic_DNA"/>
</dbReference>
<dbReference type="PANTHER" id="PTHR12196">
    <property type="entry name" value="DOMAIN OF UNKNOWN FUNCTION 71 DUF71 -CONTAINING PROTEIN"/>
    <property type="match status" value="1"/>
</dbReference>
<dbReference type="CDD" id="cd01994">
    <property type="entry name" value="AANH_PF0828-like"/>
    <property type="match status" value="1"/>
</dbReference>
<evidence type="ECO:0000256" key="1">
    <source>
        <dbReference type="ARBA" id="ARBA00005156"/>
    </source>
</evidence>
<dbReference type="InterPro" id="IPR014729">
    <property type="entry name" value="Rossmann-like_a/b/a_fold"/>
</dbReference>
<dbReference type="InterPro" id="IPR030662">
    <property type="entry name" value="DPH6/MJ0570"/>
</dbReference>
<evidence type="ECO:0000313" key="12">
    <source>
        <dbReference type="EMBL" id="VFT85763.1"/>
    </source>
</evidence>
<dbReference type="GO" id="GO:0017178">
    <property type="term" value="F:diphthine-ammonia ligase activity"/>
    <property type="evidence" value="ECO:0007669"/>
    <property type="project" value="UniProtKB-EC"/>
</dbReference>
<dbReference type="Pfam" id="PF01902">
    <property type="entry name" value="Diphthami_syn_2"/>
    <property type="match status" value="1"/>
</dbReference>
<evidence type="ECO:0000256" key="8">
    <source>
        <dbReference type="ARBA" id="ARBA00031552"/>
    </source>
</evidence>
<dbReference type="FunFam" id="3.40.50.620:FF:000145">
    <property type="entry name" value="ATP-binding domain containing protein"/>
    <property type="match status" value="1"/>
</dbReference>
<evidence type="ECO:0000313" key="11">
    <source>
        <dbReference type="EMBL" id="KAF0700610.1"/>
    </source>
</evidence>
<dbReference type="FunFam" id="3.90.1490.10:FF:000001">
    <property type="entry name" value="Diphthine--ammonia ligase"/>
    <property type="match status" value="1"/>
</dbReference>
<evidence type="ECO:0000313" key="13">
    <source>
        <dbReference type="Proteomes" id="UP000332933"/>
    </source>
</evidence>
<dbReference type="SUPFAM" id="SSF55298">
    <property type="entry name" value="YjgF-like"/>
    <property type="match status" value="2"/>
</dbReference>
<reference evidence="12 13" key="1">
    <citation type="submission" date="2019-03" db="EMBL/GenBank/DDBJ databases">
        <authorList>
            <person name="Gaulin E."/>
            <person name="Dumas B."/>
        </authorList>
    </citation>
    <scope>NUCLEOTIDE SEQUENCE [LARGE SCALE GENOMIC DNA]</scope>
    <source>
        <strain evidence="12">CBS 568.67</strain>
    </source>
</reference>